<sequence length="284" mass="31718">MEYFHVDVFSNEILSGNGLTVVFCNEELEDDLMLKLTQEFKQFETIFVRRIVDCIFSARIFTVNEELDFAGHPILGAAATIHSHIFGNEEDIAITFQLNQKTIIVNSKKSAEYYEVQMNQGKAEFLCEVSKEKRNEYVHALNLSEENLSEEFPMEVVSTGLPYLLVPITSGIENTKILISNFEEMLREVGAKFAYIFDVNTIEGRTWDNQGNVEDVATGSAAGPLGAYLYKHNMFNVGHEIIINQGSFVGRPSKIRVSMSNSEKDILVSGAVAILAKGAIVAKL</sequence>
<dbReference type="GO" id="GO:0016853">
    <property type="term" value="F:isomerase activity"/>
    <property type="evidence" value="ECO:0007669"/>
    <property type="project" value="TreeGrafter"/>
</dbReference>
<accession>A0A1M7EJV3</accession>
<dbReference type="RefSeq" id="WP_073281520.1">
    <property type="nucleotide sequence ID" value="NZ_FRCP01000005.1"/>
</dbReference>
<dbReference type="NCBIfam" id="TIGR00654">
    <property type="entry name" value="PhzF_family"/>
    <property type="match status" value="1"/>
</dbReference>
<evidence type="ECO:0000313" key="3">
    <source>
        <dbReference type="Proteomes" id="UP000184038"/>
    </source>
</evidence>
<protein>
    <submittedName>
        <fullName evidence="2">Phenazine biosynthesis protein PhzF family</fullName>
    </submittedName>
</protein>
<keyword evidence="3" id="KW-1185">Reference proteome</keyword>
<dbReference type="SUPFAM" id="SSF54506">
    <property type="entry name" value="Diaminopimelate epimerase-like"/>
    <property type="match status" value="1"/>
</dbReference>
<dbReference type="InterPro" id="IPR003719">
    <property type="entry name" value="Phenazine_PhzF-like"/>
</dbReference>
<dbReference type="EMBL" id="FRCP01000005">
    <property type="protein sequence ID" value="SHL91968.1"/>
    <property type="molecule type" value="Genomic_DNA"/>
</dbReference>
<dbReference type="PANTHER" id="PTHR13774:SF32">
    <property type="entry name" value="ANTISENSE-ENHANCING SEQUENCE 1"/>
    <property type="match status" value="1"/>
</dbReference>
<name>A0A1M7EJV3_9FIRM</name>
<evidence type="ECO:0000313" key="2">
    <source>
        <dbReference type="EMBL" id="SHL91968.1"/>
    </source>
</evidence>
<proteinExistence type="predicted"/>
<reference evidence="2 3" key="1">
    <citation type="submission" date="2016-11" db="EMBL/GenBank/DDBJ databases">
        <authorList>
            <person name="Jaros S."/>
            <person name="Januszkiewicz K."/>
            <person name="Wedrychowicz H."/>
        </authorList>
    </citation>
    <scope>NUCLEOTIDE SEQUENCE [LARGE SCALE GENOMIC DNA]</scope>
    <source>
        <strain evidence="2 3">DSM 15930</strain>
    </source>
</reference>
<dbReference type="PANTHER" id="PTHR13774">
    <property type="entry name" value="PHENAZINE BIOSYNTHESIS PROTEIN"/>
    <property type="match status" value="1"/>
</dbReference>
<dbReference type="Gene3D" id="3.10.310.10">
    <property type="entry name" value="Diaminopimelate Epimerase, Chain A, domain 1"/>
    <property type="match status" value="2"/>
</dbReference>
<dbReference type="Pfam" id="PF02567">
    <property type="entry name" value="PhzC-PhzF"/>
    <property type="match status" value="1"/>
</dbReference>
<dbReference type="Proteomes" id="UP000184038">
    <property type="component" value="Unassembled WGS sequence"/>
</dbReference>
<dbReference type="OrthoDB" id="9788221at2"/>
<gene>
    <name evidence="2" type="ORF">SAMN02746066_00025</name>
</gene>
<dbReference type="GO" id="GO:0005737">
    <property type="term" value="C:cytoplasm"/>
    <property type="evidence" value="ECO:0007669"/>
    <property type="project" value="TreeGrafter"/>
</dbReference>
<organism evidence="2 3">
    <name type="scientific">Anaerosporobacter mobilis DSM 15930</name>
    <dbReference type="NCBI Taxonomy" id="1120996"/>
    <lineage>
        <taxon>Bacteria</taxon>
        <taxon>Bacillati</taxon>
        <taxon>Bacillota</taxon>
        <taxon>Clostridia</taxon>
        <taxon>Lachnospirales</taxon>
        <taxon>Lachnospiraceae</taxon>
        <taxon>Anaerosporobacter</taxon>
    </lineage>
</organism>
<feature type="active site" evidence="1">
    <location>
        <position position="44"/>
    </location>
</feature>
<dbReference type="PIRSF" id="PIRSF016184">
    <property type="entry name" value="PhzC_PhzF"/>
    <property type="match status" value="1"/>
</dbReference>
<dbReference type="AlphaFoldDB" id="A0A1M7EJV3"/>
<dbReference type="STRING" id="1120996.SAMN02746066_00025"/>
<evidence type="ECO:0000256" key="1">
    <source>
        <dbReference type="PIRSR" id="PIRSR016184-1"/>
    </source>
</evidence>